<proteinExistence type="predicted"/>
<feature type="signal peptide" evidence="1">
    <location>
        <begin position="1"/>
        <end position="20"/>
    </location>
</feature>
<accession>A0AAD7BIK0</accession>
<organism evidence="2 3">
    <name type="scientific">Roridomyces roridus</name>
    <dbReference type="NCBI Taxonomy" id="1738132"/>
    <lineage>
        <taxon>Eukaryota</taxon>
        <taxon>Fungi</taxon>
        <taxon>Dikarya</taxon>
        <taxon>Basidiomycota</taxon>
        <taxon>Agaricomycotina</taxon>
        <taxon>Agaricomycetes</taxon>
        <taxon>Agaricomycetidae</taxon>
        <taxon>Agaricales</taxon>
        <taxon>Marasmiineae</taxon>
        <taxon>Mycenaceae</taxon>
        <taxon>Roridomyces</taxon>
    </lineage>
</organism>
<dbReference type="SUPFAM" id="SSF50370">
    <property type="entry name" value="Ricin B-like lectins"/>
    <property type="match status" value="1"/>
</dbReference>
<keyword evidence="1" id="KW-0732">Signal</keyword>
<comment type="caution">
    <text evidence="2">The sequence shown here is derived from an EMBL/GenBank/DDBJ whole genome shotgun (WGS) entry which is preliminary data.</text>
</comment>
<dbReference type="Proteomes" id="UP001221142">
    <property type="component" value="Unassembled WGS sequence"/>
</dbReference>
<evidence type="ECO:0000313" key="2">
    <source>
        <dbReference type="EMBL" id="KAJ7622219.1"/>
    </source>
</evidence>
<evidence type="ECO:0000313" key="3">
    <source>
        <dbReference type="Proteomes" id="UP001221142"/>
    </source>
</evidence>
<keyword evidence="3" id="KW-1185">Reference proteome</keyword>
<reference evidence="2" key="1">
    <citation type="submission" date="2023-03" db="EMBL/GenBank/DDBJ databases">
        <title>Massive genome expansion in bonnet fungi (Mycena s.s.) driven by repeated elements and novel gene families across ecological guilds.</title>
        <authorList>
            <consortium name="Lawrence Berkeley National Laboratory"/>
            <person name="Harder C.B."/>
            <person name="Miyauchi S."/>
            <person name="Viragh M."/>
            <person name="Kuo A."/>
            <person name="Thoen E."/>
            <person name="Andreopoulos B."/>
            <person name="Lu D."/>
            <person name="Skrede I."/>
            <person name="Drula E."/>
            <person name="Henrissat B."/>
            <person name="Morin E."/>
            <person name="Kohler A."/>
            <person name="Barry K."/>
            <person name="LaButti K."/>
            <person name="Morin E."/>
            <person name="Salamov A."/>
            <person name="Lipzen A."/>
            <person name="Mereny Z."/>
            <person name="Hegedus B."/>
            <person name="Baldrian P."/>
            <person name="Stursova M."/>
            <person name="Weitz H."/>
            <person name="Taylor A."/>
            <person name="Grigoriev I.V."/>
            <person name="Nagy L.G."/>
            <person name="Martin F."/>
            <person name="Kauserud H."/>
        </authorList>
    </citation>
    <scope>NUCLEOTIDE SEQUENCE</scope>
    <source>
        <strain evidence="2">9284</strain>
    </source>
</reference>
<gene>
    <name evidence="2" type="ORF">FB45DRAFT_122933</name>
</gene>
<dbReference type="InterPro" id="IPR035992">
    <property type="entry name" value="Ricin_B-like_lectins"/>
</dbReference>
<name>A0AAD7BIK0_9AGAR</name>
<protein>
    <submittedName>
        <fullName evidence="2">Uncharacterized protein</fullName>
    </submittedName>
</protein>
<feature type="chain" id="PRO_5042284155" evidence="1">
    <location>
        <begin position="21"/>
        <end position="158"/>
    </location>
</feature>
<dbReference type="Gene3D" id="2.80.10.50">
    <property type="match status" value="1"/>
</dbReference>
<dbReference type="AlphaFoldDB" id="A0AAD7BIK0"/>
<evidence type="ECO:0000256" key="1">
    <source>
        <dbReference type="SAM" id="SignalP"/>
    </source>
</evidence>
<sequence>MLFNAAALLPVVIAFAGVQAAAEAIPCKLVNVGSNATAFTFDANGNGNDTDVLLSMDTMANEDWSMWDVPHSESRILVNSGTGQWLTVYRADNHLITSNNGPTQFAVTDTTDGQFTIGLPDQTDKAFEAVFDGTAGKYGKIILISVDEGSPYQRWTCN</sequence>
<dbReference type="EMBL" id="JARKIF010000015">
    <property type="protein sequence ID" value="KAJ7622219.1"/>
    <property type="molecule type" value="Genomic_DNA"/>
</dbReference>